<dbReference type="AlphaFoldDB" id="A0A6J6DJP0"/>
<reference evidence="2" key="1">
    <citation type="submission" date="2020-05" db="EMBL/GenBank/DDBJ databases">
        <authorList>
            <person name="Chiriac C."/>
            <person name="Salcher M."/>
            <person name="Ghai R."/>
            <person name="Kavagutti S V."/>
        </authorList>
    </citation>
    <scope>NUCLEOTIDE SEQUENCE</scope>
</reference>
<name>A0A6J6DJP0_9ZZZZ</name>
<organism evidence="2">
    <name type="scientific">freshwater metagenome</name>
    <dbReference type="NCBI Taxonomy" id="449393"/>
    <lineage>
        <taxon>unclassified sequences</taxon>
        <taxon>metagenomes</taxon>
        <taxon>ecological metagenomes</taxon>
    </lineage>
</organism>
<sequence length="129" mass="13827">MEFAIVLPVLLLILLSMVDFGRYFYVRISLSSASIEVADAISRGLFTTSDGADSKRSKMLMVINDVSPGIAGFAQLTTPADFIFPTLPEACPNSAQKTAVQITTAFNSISPLFSFFSNAKSSASMRCLG</sequence>
<gene>
    <name evidence="2" type="ORF">UFOPK1650_00260</name>
</gene>
<evidence type="ECO:0000313" key="2">
    <source>
        <dbReference type="EMBL" id="CAB4562293.1"/>
    </source>
</evidence>
<evidence type="ECO:0000259" key="1">
    <source>
        <dbReference type="Pfam" id="PF07811"/>
    </source>
</evidence>
<accession>A0A6J6DJP0</accession>
<dbReference type="Pfam" id="PF07811">
    <property type="entry name" value="TadE"/>
    <property type="match status" value="1"/>
</dbReference>
<dbReference type="InterPro" id="IPR012495">
    <property type="entry name" value="TadE-like_dom"/>
</dbReference>
<proteinExistence type="predicted"/>
<protein>
    <submittedName>
        <fullName evidence="2">Unannotated protein</fullName>
    </submittedName>
</protein>
<dbReference type="EMBL" id="CAEZTJ010000019">
    <property type="protein sequence ID" value="CAB4562293.1"/>
    <property type="molecule type" value="Genomic_DNA"/>
</dbReference>
<feature type="domain" description="TadE-like" evidence="1">
    <location>
        <begin position="2"/>
        <end position="38"/>
    </location>
</feature>